<dbReference type="Proteomes" id="UP000298390">
    <property type="component" value="Unassembled WGS sequence"/>
</dbReference>
<dbReference type="InterPro" id="IPR039295">
    <property type="entry name" value="MSB2"/>
</dbReference>
<keyword evidence="2" id="KW-0812">Transmembrane</keyword>
<dbReference type="PANTHER" id="PTHR35778">
    <property type="entry name" value="SIGNALING MUCIN HKR1-RELATED"/>
    <property type="match status" value="1"/>
</dbReference>
<feature type="transmembrane region" description="Helical" evidence="2">
    <location>
        <begin position="422"/>
        <end position="446"/>
    </location>
</feature>
<gene>
    <name evidence="3" type="ORF">EVJ58_g6699</name>
</gene>
<dbReference type="GO" id="GO:0006972">
    <property type="term" value="P:hyperosmotic response"/>
    <property type="evidence" value="ECO:0007669"/>
    <property type="project" value="TreeGrafter"/>
</dbReference>
<feature type="region of interest" description="Disordered" evidence="1">
    <location>
        <begin position="391"/>
        <end position="418"/>
    </location>
</feature>
<dbReference type="GO" id="GO:0009986">
    <property type="term" value="C:cell surface"/>
    <property type="evidence" value="ECO:0007669"/>
    <property type="project" value="TreeGrafter"/>
</dbReference>
<dbReference type="GO" id="GO:0031505">
    <property type="term" value="P:fungal-type cell wall organization"/>
    <property type="evidence" value="ECO:0007669"/>
    <property type="project" value="TreeGrafter"/>
</dbReference>
<feature type="region of interest" description="Disordered" evidence="1">
    <location>
        <begin position="1"/>
        <end position="53"/>
    </location>
</feature>
<dbReference type="GO" id="GO:0005576">
    <property type="term" value="C:extracellular region"/>
    <property type="evidence" value="ECO:0007669"/>
    <property type="project" value="TreeGrafter"/>
</dbReference>
<dbReference type="GO" id="GO:0005034">
    <property type="term" value="F:osmosensor activity"/>
    <property type="evidence" value="ECO:0007669"/>
    <property type="project" value="InterPro"/>
</dbReference>
<name>A0A4Y9Y850_9APHY</name>
<sequence>LGIGDGCSSSTDSASSTVSASSTGSADVSTTTTDSLSATSSSTDSASASSSSATSSGLCVFGIGEGCSSSTASASSTGSANATITSSASTTTDIGNATTTISSVTTITTVSGNQTITTTSTSAITTVTSLNGTSSATITSSAANATSSANITSSAIISFPSQNSSTSLSFTSLSTLTSTTSFSRITPSANSESFLTQSTLILASQTSTSSSPTSSMTDPDQATSTSSIPSSVASATASPSQAALPTNLPVRIYPSSQAEPTQIGTEYSLVSLLFKSTLNWVTVANNTESSAQIFQYLPVVLEYALNLTSAQIQQYALQPYEPSTYTGPEDEDLLLTVWLGYIPSTQVSNLAEQIKVSTSQFYNALVAPYSTLAEQVDPSFAVDSVSISGDNGSGGGGGGTGSSSSNAATSSGSSSSNTRKDAIIGVVTSLGAVTLIALAFLSIRAIKKRRELAHQRLNEPADMYEGARPDGQEFDRDSVGGQRRRSFYYAADSLRGFSEVANTAATFDQGASPDSGMRERRGVMAGAISTPILRENTMNW</sequence>
<proteinExistence type="predicted"/>
<evidence type="ECO:0000313" key="3">
    <source>
        <dbReference type="EMBL" id="TFY57963.1"/>
    </source>
</evidence>
<dbReference type="GO" id="GO:0030427">
    <property type="term" value="C:site of polarized growth"/>
    <property type="evidence" value="ECO:0007669"/>
    <property type="project" value="TreeGrafter"/>
</dbReference>
<dbReference type="EMBL" id="SEKV01000389">
    <property type="protein sequence ID" value="TFY57963.1"/>
    <property type="molecule type" value="Genomic_DNA"/>
</dbReference>
<reference evidence="3 4" key="1">
    <citation type="submission" date="2019-01" db="EMBL/GenBank/DDBJ databases">
        <title>Genome sequencing of the rare red list fungi Fomitopsis rosea.</title>
        <authorList>
            <person name="Buettner E."/>
            <person name="Kellner H."/>
        </authorList>
    </citation>
    <scope>NUCLEOTIDE SEQUENCE [LARGE SCALE GENOMIC DNA]</scope>
    <source>
        <strain evidence="3 4">DSM 105464</strain>
    </source>
</reference>
<dbReference type="PANTHER" id="PTHR35778:SF1">
    <property type="entry name" value="SIGNALING MUCIN HKR1-RELATED"/>
    <property type="match status" value="1"/>
</dbReference>
<feature type="compositionally biased region" description="Low complexity" evidence="1">
    <location>
        <begin position="8"/>
        <end position="53"/>
    </location>
</feature>
<feature type="compositionally biased region" description="Gly residues" evidence="1">
    <location>
        <begin position="391"/>
        <end position="401"/>
    </location>
</feature>
<evidence type="ECO:0000256" key="2">
    <source>
        <dbReference type="SAM" id="Phobius"/>
    </source>
</evidence>
<dbReference type="GO" id="GO:0005886">
    <property type="term" value="C:plasma membrane"/>
    <property type="evidence" value="ECO:0007669"/>
    <property type="project" value="InterPro"/>
</dbReference>
<keyword evidence="2" id="KW-1133">Transmembrane helix</keyword>
<comment type="caution">
    <text evidence="3">The sequence shown here is derived from an EMBL/GenBank/DDBJ whole genome shotgun (WGS) entry which is preliminary data.</text>
</comment>
<organism evidence="3 4">
    <name type="scientific">Rhodofomes roseus</name>
    <dbReference type="NCBI Taxonomy" id="34475"/>
    <lineage>
        <taxon>Eukaryota</taxon>
        <taxon>Fungi</taxon>
        <taxon>Dikarya</taxon>
        <taxon>Basidiomycota</taxon>
        <taxon>Agaricomycotina</taxon>
        <taxon>Agaricomycetes</taxon>
        <taxon>Polyporales</taxon>
        <taxon>Rhodofomes</taxon>
    </lineage>
</organism>
<dbReference type="AlphaFoldDB" id="A0A4Y9Y850"/>
<protein>
    <submittedName>
        <fullName evidence="3">Uncharacterized protein</fullName>
    </submittedName>
</protein>
<dbReference type="GO" id="GO:0001402">
    <property type="term" value="P:signal transduction involved in filamentous growth"/>
    <property type="evidence" value="ECO:0007669"/>
    <property type="project" value="TreeGrafter"/>
</dbReference>
<keyword evidence="2" id="KW-0472">Membrane</keyword>
<feature type="non-terminal residue" evidence="3">
    <location>
        <position position="1"/>
    </location>
</feature>
<dbReference type="GO" id="GO:0007232">
    <property type="term" value="P:osmosensory signaling pathway via Sho1 osmosensor"/>
    <property type="evidence" value="ECO:0007669"/>
    <property type="project" value="InterPro"/>
</dbReference>
<evidence type="ECO:0000256" key="1">
    <source>
        <dbReference type="SAM" id="MobiDB-lite"/>
    </source>
</evidence>
<evidence type="ECO:0000313" key="4">
    <source>
        <dbReference type="Proteomes" id="UP000298390"/>
    </source>
</evidence>
<feature type="compositionally biased region" description="Low complexity" evidence="1">
    <location>
        <begin position="402"/>
        <end position="416"/>
    </location>
</feature>
<dbReference type="STRING" id="34475.A0A4Y9Y850"/>
<dbReference type="GO" id="GO:0030010">
    <property type="term" value="P:establishment of cell polarity"/>
    <property type="evidence" value="ECO:0007669"/>
    <property type="project" value="TreeGrafter"/>
</dbReference>
<feature type="region of interest" description="Disordered" evidence="1">
    <location>
        <begin position="205"/>
        <end position="240"/>
    </location>
</feature>
<accession>A0A4Y9Y850</accession>